<feature type="non-terminal residue" evidence="2">
    <location>
        <position position="136"/>
    </location>
</feature>
<feature type="non-terminal residue" evidence="2">
    <location>
        <position position="1"/>
    </location>
</feature>
<accession>A0A1B6HWQ3</accession>
<dbReference type="AlphaFoldDB" id="A0A1B6HWQ3"/>
<organism evidence="2">
    <name type="scientific">Homalodisca liturata</name>
    <dbReference type="NCBI Taxonomy" id="320908"/>
    <lineage>
        <taxon>Eukaryota</taxon>
        <taxon>Metazoa</taxon>
        <taxon>Ecdysozoa</taxon>
        <taxon>Arthropoda</taxon>
        <taxon>Hexapoda</taxon>
        <taxon>Insecta</taxon>
        <taxon>Pterygota</taxon>
        <taxon>Neoptera</taxon>
        <taxon>Paraneoptera</taxon>
        <taxon>Hemiptera</taxon>
        <taxon>Auchenorrhyncha</taxon>
        <taxon>Membracoidea</taxon>
        <taxon>Cicadellidae</taxon>
        <taxon>Cicadellinae</taxon>
        <taxon>Proconiini</taxon>
        <taxon>Homalodisca</taxon>
    </lineage>
</organism>
<proteinExistence type="predicted"/>
<gene>
    <name evidence="2" type="ORF">g.1337</name>
</gene>
<reference evidence="2" key="1">
    <citation type="submission" date="2015-11" db="EMBL/GenBank/DDBJ databases">
        <title>De novo transcriptome assembly of four potential Pierce s Disease insect vectors from Arizona vineyards.</title>
        <authorList>
            <person name="Tassone E.E."/>
        </authorList>
    </citation>
    <scope>NUCLEOTIDE SEQUENCE</scope>
</reference>
<keyword evidence="1" id="KW-0175">Coiled coil</keyword>
<sequence length="136" mass="15792">KTTSNKNVEAVGTLQCENGRLNEEVRKLKREVSELQLHTRENNILITNVPVTNHESIFDVLDSIAKILEISFHRSDVSAAHRLRTPRESNRHPIILVSFMSRATKSEWITARRFRRSLSAREIQPSFPDEQIYIQE</sequence>
<evidence type="ECO:0000256" key="1">
    <source>
        <dbReference type="SAM" id="Coils"/>
    </source>
</evidence>
<protein>
    <submittedName>
        <fullName evidence="2">Uncharacterized protein</fullName>
    </submittedName>
</protein>
<name>A0A1B6HWQ3_9HEMI</name>
<feature type="coiled-coil region" evidence="1">
    <location>
        <begin position="11"/>
        <end position="38"/>
    </location>
</feature>
<evidence type="ECO:0000313" key="2">
    <source>
        <dbReference type="EMBL" id="JAS79112.1"/>
    </source>
</evidence>
<dbReference type="EMBL" id="GECU01028594">
    <property type="protein sequence ID" value="JAS79112.1"/>
    <property type="molecule type" value="Transcribed_RNA"/>
</dbReference>